<organism evidence="5 6">
    <name type="scientific">Mycobacterium paraffinicum</name>
    <dbReference type="NCBI Taxonomy" id="53378"/>
    <lineage>
        <taxon>Bacteria</taxon>
        <taxon>Bacillati</taxon>
        <taxon>Actinomycetota</taxon>
        <taxon>Actinomycetes</taxon>
        <taxon>Mycobacteriales</taxon>
        <taxon>Mycobacteriaceae</taxon>
        <taxon>Mycobacterium</taxon>
    </lineage>
</organism>
<sequence length="470" mass="50080">MVKRPGRLRRMGVIALATVTTSAALSGCGSAGNGLVISFFTPATDSATFTAVSQECTRQSQGRFTIQHVSLPRGPGEQRVQLARRLSAHDRGLDVMALDVVWTAEFAEAGWALPLSDDPGGRADADATADTLPGPLATARWKHRLYAEPVITNTELLWYRPDLVSQPPLDWDAMVAEAARLHAAGQPAWIAVQANEGEGLVVWFNTLLVSGGGQVLSEDGRQVTLTDTPAHRAATVNALRILKAVGTAPGADPSISRTDEGTARLAVEQGKAALEVNWPYVLASMLENAVKGGVPFLPLNRDPALAGSINDVGTFVPSDEQFRVAYDASRRVFGFAPYPGVAPGRPAKVTLGGLNLAVASTTRHRAEAFEAVRCLRSLQSQKYVSMAGGLPAVRTSLYSDPQFQTKYPMYTIIRQQLTDAAVRPATPVYQALSLRLSAALSPIAEIDPDRTADELTAQAQKAIDGKGLLP</sequence>
<dbReference type="PANTHER" id="PTHR30061">
    <property type="entry name" value="MALTOSE-BINDING PERIPLASMIC PROTEIN"/>
    <property type="match status" value="1"/>
</dbReference>
<dbReference type="PANTHER" id="PTHR30061:SF50">
    <property type="entry name" value="MALTOSE_MALTODEXTRIN-BINDING PERIPLASMIC PROTEIN"/>
    <property type="match status" value="1"/>
</dbReference>
<dbReference type="Gene3D" id="3.40.190.10">
    <property type="entry name" value="Periplasmic binding protein-like II"/>
    <property type="match status" value="1"/>
</dbReference>
<protein>
    <submittedName>
        <fullName evidence="5">Trehalose ABC transporter substrate-binding protein LpqY</fullName>
    </submittedName>
</protein>
<name>A0ABP8RL01_9MYCO</name>
<evidence type="ECO:0000313" key="5">
    <source>
        <dbReference type="EMBL" id="GAA4541020.1"/>
    </source>
</evidence>
<evidence type="ECO:0000313" key="6">
    <source>
        <dbReference type="Proteomes" id="UP001501417"/>
    </source>
</evidence>
<dbReference type="Proteomes" id="UP001501417">
    <property type="component" value="Unassembled WGS sequence"/>
</dbReference>
<evidence type="ECO:0000256" key="1">
    <source>
        <dbReference type="ARBA" id="ARBA00008520"/>
    </source>
</evidence>
<dbReference type="SUPFAM" id="SSF53850">
    <property type="entry name" value="Periplasmic binding protein-like II"/>
    <property type="match status" value="1"/>
</dbReference>
<evidence type="ECO:0000256" key="3">
    <source>
        <dbReference type="ARBA" id="ARBA00022729"/>
    </source>
</evidence>
<gene>
    <name evidence="5" type="primary">lpqY</name>
    <name evidence="5" type="ORF">GCM10023161_22860</name>
</gene>
<comment type="similarity">
    <text evidence="1">Belongs to the bacterial solute-binding protein 1 family.</text>
</comment>
<dbReference type="EMBL" id="BAABGF010000030">
    <property type="protein sequence ID" value="GAA4541020.1"/>
    <property type="molecule type" value="Genomic_DNA"/>
</dbReference>
<keyword evidence="2" id="KW-0813">Transport</keyword>
<feature type="chain" id="PRO_5046063606" evidence="4">
    <location>
        <begin position="32"/>
        <end position="470"/>
    </location>
</feature>
<dbReference type="InterPro" id="IPR006059">
    <property type="entry name" value="SBP"/>
</dbReference>
<feature type="signal peptide" evidence="4">
    <location>
        <begin position="1"/>
        <end position="31"/>
    </location>
</feature>
<evidence type="ECO:0000256" key="4">
    <source>
        <dbReference type="SAM" id="SignalP"/>
    </source>
</evidence>
<comment type="caution">
    <text evidence="5">The sequence shown here is derived from an EMBL/GenBank/DDBJ whole genome shotgun (WGS) entry which is preliminary data.</text>
</comment>
<proteinExistence type="inferred from homology"/>
<accession>A0ABP8RL01</accession>
<dbReference type="PROSITE" id="PS51257">
    <property type="entry name" value="PROKAR_LIPOPROTEIN"/>
    <property type="match status" value="1"/>
</dbReference>
<keyword evidence="3 4" id="KW-0732">Signal</keyword>
<reference evidence="6" key="1">
    <citation type="journal article" date="2019" name="Int. J. Syst. Evol. Microbiol.">
        <title>The Global Catalogue of Microorganisms (GCM) 10K type strain sequencing project: providing services to taxonomists for standard genome sequencing and annotation.</title>
        <authorList>
            <consortium name="The Broad Institute Genomics Platform"/>
            <consortium name="The Broad Institute Genome Sequencing Center for Infectious Disease"/>
            <person name="Wu L."/>
            <person name="Ma J."/>
        </authorList>
    </citation>
    <scope>NUCLEOTIDE SEQUENCE [LARGE SCALE GENOMIC DNA]</scope>
    <source>
        <strain evidence="6">JCM 17782</strain>
    </source>
</reference>
<evidence type="ECO:0000256" key="2">
    <source>
        <dbReference type="ARBA" id="ARBA00022448"/>
    </source>
</evidence>
<dbReference type="Pfam" id="PF01547">
    <property type="entry name" value="SBP_bac_1"/>
    <property type="match status" value="1"/>
</dbReference>
<keyword evidence="6" id="KW-1185">Reference proteome</keyword>